<keyword evidence="2" id="KW-1185">Reference proteome</keyword>
<dbReference type="Proteomes" id="UP000642673">
    <property type="component" value="Unassembled WGS sequence"/>
</dbReference>
<proteinExistence type="predicted"/>
<evidence type="ECO:0000313" key="1">
    <source>
        <dbReference type="EMBL" id="GHB86002.1"/>
    </source>
</evidence>
<accession>A0ABQ3F5S0</accession>
<dbReference type="RefSeq" id="WP_190187921.1">
    <property type="nucleotide sequence ID" value="NZ_BMVP01000030.1"/>
</dbReference>
<comment type="caution">
    <text evidence="1">The sequence shown here is derived from an EMBL/GenBank/DDBJ whole genome shotgun (WGS) entry which is preliminary data.</text>
</comment>
<dbReference type="EMBL" id="BMVP01000030">
    <property type="protein sequence ID" value="GHB86002.1"/>
    <property type="molecule type" value="Genomic_DNA"/>
</dbReference>
<reference evidence="2" key="1">
    <citation type="journal article" date="2019" name="Int. J. Syst. Evol. Microbiol.">
        <title>The Global Catalogue of Microorganisms (GCM) 10K type strain sequencing project: providing services to taxonomists for standard genome sequencing and annotation.</title>
        <authorList>
            <consortium name="The Broad Institute Genomics Platform"/>
            <consortium name="The Broad Institute Genome Sequencing Center for Infectious Disease"/>
            <person name="Wu L."/>
            <person name="Ma J."/>
        </authorList>
    </citation>
    <scope>NUCLEOTIDE SEQUENCE [LARGE SCALE GENOMIC DNA]</scope>
    <source>
        <strain evidence="2">JCM 4738</strain>
    </source>
</reference>
<organism evidence="1 2">
    <name type="scientific">Streptomyces cirratus</name>
    <dbReference type="NCBI Taxonomy" id="68187"/>
    <lineage>
        <taxon>Bacteria</taxon>
        <taxon>Bacillati</taxon>
        <taxon>Actinomycetota</taxon>
        <taxon>Actinomycetes</taxon>
        <taxon>Kitasatosporales</taxon>
        <taxon>Streptomycetaceae</taxon>
        <taxon>Streptomyces</taxon>
    </lineage>
</organism>
<evidence type="ECO:0000313" key="2">
    <source>
        <dbReference type="Proteomes" id="UP000642673"/>
    </source>
</evidence>
<protein>
    <submittedName>
        <fullName evidence="1">Uncharacterized protein</fullName>
    </submittedName>
</protein>
<sequence length="181" mass="19036">MVSIVGLYLVFKPPPPPGTSMAEWQDHANSVCEQFYPSIETNLSAAQMTLNRMKADRLTGKAGDFARADALAGNIEGVANSYRNLMGHLRDIKRPEKEGKQIEDVLDAGSDVAANMASAARSIKARDTQGTDLALASGTTSLGIFKDKVGGLGINQCQGYKPPPAPPGLGEHSGIIRGVGA</sequence>
<gene>
    <name evidence="1" type="ORF">GCM10010347_66320</name>
</gene>
<name>A0ABQ3F5S0_9ACTN</name>